<dbReference type="PANTHER" id="PTHR46401">
    <property type="entry name" value="GLYCOSYLTRANSFERASE WBBK-RELATED"/>
    <property type="match status" value="1"/>
</dbReference>
<dbReference type="AlphaFoldDB" id="A0A380TH50"/>
<name>A0A380TH50_9ZZZZ</name>
<gene>
    <name evidence="2" type="ORF">DF3PB_4470003</name>
</gene>
<dbReference type="PANTHER" id="PTHR46401:SF8">
    <property type="entry name" value="BLL6006 PROTEIN"/>
    <property type="match status" value="1"/>
</dbReference>
<proteinExistence type="predicted"/>
<dbReference type="InterPro" id="IPR001296">
    <property type="entry name" value="Glyco_trans_1"/>
</dbReference>
<protein>
    <submittedName>
        <fullName evidence="2">Glycosyl transferase</fullName>
    </submittedName>
</protein>
<evidence type="ECO:0000313" key="2">
    <source>
        <dbReference type="EMBL" id="SUS07488.1"/>
    </source>
</evidence>
<accession>A0A380TH50</accession>
<organism evidence="2">
    <name type="scientific">metagenome</name>
    <dbReference type="NCBI Taxonomy" id="256318"/>
    <lineage>
        <taxon>unclassified sequences</taxon>
        <taxon>metagenomes</taxon>
    </lineage>
</organism>
<dbReference type="EMBL" id="UIDG01000387">
    <property type="protein sequence ID" value="SUS07488.1"/>
    <property type="molecule type" value="Genomic_DNA"/>
</dbReference>
<dbReference type="Gene3D" id="3.40.50.2000">
    <property type="entry name" value="Glycogen Phosphorylase B"/>
    <property type="match status" value="1"/>
</dbReference>
<keyword evidence="2" id="KW-0808">Transferase</keyword>
<feature type="domain" description="Glycosyl transferase family 1" evidence="1">
    <location>
        <begin position="202"/>
        <end position="329"/>
    </location>
</feature>
<sequence>MIRDVILDITEFVANPIRTGIQRVVRELIRYWPHPEHLKLASFDASRGLVGLSDSVLPLLLDEDEQAREASHDQLKSILSQYVAREDAPALPDDAVILVPELFFDPFRCLWYLDRIRQQPESVFFVVYDFIPWLHPGRIGVSSTAALMHYLRLVREAQRTAFISGATRSDYETRIKRNGVSDTGPVLPLGADGLNLEPQMFSPDKKTWICIGAINGNKNQDRICAAFMKMWAEGFDGKLLLIGRVFGMDATGWLNEASEQSQFRHLVDVTDDVIKHELRSARATIYVSDVEGFGLPPVESLHAGIPVIVTRNIPSIADLPEHGQIRLDSASVPEITAALRMTAADETASHLWEQARLLRLASWRDFAVSTAAWVNQ</sequence>
<dbReference type="SUPFAM" id="SSF53756">
    <property type="entry name" value="UDP-Glycosyltransferase/glycogen phosphorylase"/>
    <property type="match status" value="1"/>
</dbReference>
<dbReference type="Pfam" id="PF00534">
    <property type="entry name" value="Glycos_transf_1"/>
    <property type="match status" value="1"/>
</dbReference>
<evidence type="ECO:0000259" key="1">
    <source>
        <dbReference type="Pfam" id="PF00534"/>
    </source>
</evidence>
<reference evidence="2" key="1">
    <citation type="submission" date="2018-07" db="EMBL/GenBank/DDBJ databases">
        <authorList>
            <person name="Quirk P.G."/>
            <person name="Krulwich T.A."/>
        </authorList>
    </citation>
    <scope>NUCLEOTIDE SEQUENCE</scope>
</reference>
<dbReference type="GO" id="GO:0016757">
    <property type="term" value="F:glycosyltransferase activity"/>
    <property type="evidence" value="ECO:0007669"/>
    <property type="project" value="InterPro"/>
</dbReference>